<sequence length="73" mass="8084">MQRDQKSRPGADASRDAQDSSQESGAAESNIAHLTSAGDDPRLVTLVRLLARQAARDFIEAENRRHARARLRD</sequence>
<organism evidence="2 3">
    <name type="scientific">Thioclava pacifica DSM 10166</name>
    <dbReference type="NCBI Taxonomy" id="1353537"/>
    <lineage>
        <taxon>Bacteria</taxon>
        <taxon>Pseudomonadati</taxon>
        <taxon>Pseudomonadota</taxon>
        <taxon>Alphaproteobacteria</taxon>
        <taxon>Rhodobacterales</taxon>
        <taxon>Paracoccaceae</taxon>
        <taxon>Thioclava</taxon>
    </lineage>
</organism>
<proteinExistence type="predicted"/>
<dbReference type="Proteomes" id="UP000027432">
    <property type="component" value="Unassembled WGS sequence"/>
</dbReference>
<feature type="region of interest" description="Disordered" evidence="1">
    <location>
        <begin position="1"/>
        <end position="38"/>
    </location>
</feature>
<dbReference type="OrthoDB" id="7222409at2"/>
<protein>
    <submittedName>
        <fullName evidence="2">Uncharacterized protein</fullName>
    </submittedName>
</protein>
<feature type="compositionally biased region" description="Basic and acidic residues" evidence="1">
    <location>
        <begin position="1"/>
        <end position="18"/>
    </location>
</feature>
<name>A0A074JAC8_9RHOB</name>
<dbReference type="EMBL" id="AUND01000014">
    <property type="protein sequence ID" value="KEO53499.1"/>
    <property type="molecule type" value="Genomic_DNA"/>
</dbReference>
<comment type="caution">
    <text evidence="2">The sequence shown here is derived from an EMBL/GenBank/DDBJ whole genome shotgun (WGS) entry which is preliminary data.</text>
</comment>
<reference evidence="2 3" key="1">
    <citation type="submission" date="2013-07" db="EMBL/GenBank/DDBJ databases">
        <title>Thioclava pacifica DSM 10166 Genome Sequencing.</title>
        <authorList>
            <person name="Lai Q."/>
            <person name="Shao Z."/>
        </authorList>
    </citation>
    <scope>NUCLEOTIDE SEQUENCE [LARGE SCALE GENOMIC DNA]</scope>
    <source>
        <strain evidence="2 3">DSM 10166</strain>
    </source>
</reference>
<accession>A0A074JAC8</accession>
<dbReference type="AlphaFoldDB" id="A0A074JAC8"/>
<evidence type="ECO:0000256" key="1">
    <source>
        <dbReference type="SAM" id="MobiDB-lite"/>
    </source>
</evidence>
<evidence type="ECO:0000313" key="3">
    <source>
        <dbReference type="Proteomes" id="UP000027432"/>
    </source>
</evidence>
<keyword evidence="3" id="KW-1185">Reference proteome</keyword>
<gene>
    <name evidence="2" type="ORF">TP2_17745</name>
</gene>
<evidence type="ECO:0000313" key="2">
    <source>
        <dbReference type="EMBL" id="KEO53499.1"/>
    </source>
</evidence>